<dbReference type="EMBL" id="JACHGR010000002">
    <property type="protein sequence ID" value="MBB6054640.1"/>
    <property type="molecule type" value="Genomic_DNA"/>
</dbReference>
<dbReference type="Gene3D" id="3.30.450.150">
    <property type="entry name" value="Haem-degrading domain"/>
    <property type="match status" value="1"/>
</dbReference>
<dbReference type="NCBIfam" id="TIGR00636">
    <property type="entry name" value="PduO_Nterm"/>
    <property type="match status" value="1"/>
</dbReference>
<dbReference type="InterPro" id="IPR036451">
    <property type="entry name" value="CblAdoTrfase-like_sf"/>
</dbReference>
<dbReference type="PIRSF" id="PIRSF036411">
    <property type="entry name" value="ATR_PduO"/>
    <property type="match status" value="1"/>
</dbReference>
<comment type="caution">
    <text evidence="5">The sequence shown here is derived from an EMBL/GenBank/DDBJ whole genome shotgun (WGS) entry which is preliminary data.</text>
</comment>
<dbReference type="InterPro" id="IPR005624">
    <property type="entry name" value="PduO/GlcC-like"/>
</dbReference>
<dbReference type="AlphaFoldDB" id="A0A841GID4"/>
<keyword evidence="2" id="KW-0547">Nucleotide-binding</keyword>
<gene>
    <name evidence="5" type="ORF">HNR75_000512</name>
</gene>
<dbReference type="SUPFAM" id="SSF143744">
    <property type="entry name" value="GlcG-like"/>
    <property type="match status" value="1"/>
</dbReference>
<keyword evidence="1 5" id="KW-0808">Transferase</keyword>
<dbReference type="RefSeq" id="WP_188025459.1">
    <property type="nucleotide sequence ID" value="NZ_JACHGR010000002.1"/>
</dbReference>
<evidence type="ECO:0000259" key="4">
    <source>
        <dbReference type="Pfam" id="PF01923"/>
    </source>
</evidence>
<dbReference type="GO" id="GO:0008817">
    <property type="term" value="F:corrinoid adenosyltransferase activity"/>
    <property type="evidence" value="ECO:0007669"/>
    <property type="project" value="TreeGrafter"/>
</dbReference>
<dbReference type="InterPro" id="IPR029499">
    <property type="entry name" value="PduO-typ"/>
</dbReference>
<name>A0A841GID4_9GAMM</name>
<dbReference type="InterPro" id="IPR009221">
    <property type="entry name" value="PduO"/>
</dbReference>
<dbReference type="SUPFAM" id="SSF89028">
    <property type="entry name" value="Cobalamin adenosyltransferase-like"/>
    <property type="match status" value="1"/>
</dbReference>
<dbReference type="InterPro" id="IPR038084">
    <property type="entry name" value="PduO/GlcC-like_sf"/>
</dbReference>
<dbReference type="InterPro" id="IPR016030">
    <property type="entry name" value="CblAdoTrfase-like"/>
</dbReference>
<accession>A0A841GID4</accession>
<dbReference type="Pfam" id="PF01923">
    <property type="entry name" value="Cob_adeno_trans"/>
    <property type="match status" value="1"/>
</dbReference>
<reference evidence="5 6" key="1">
    <citation type="submission" date="2020-08" db="EMBL/GenBank/DDBJ databases">
        <title>Genomic Encyclopedia of Type Strains, Phase IV (KMG-IV): sequencing the most valuable type-strain genomes for metagenomic binning, comparative biology and taxonomic classification.</title>
        <authorList>
            <person name="Goeker M."/>
        </authorList>
    </citation>
    <scope>NUCLEOTIDE SEQUENCE [LARGE SCALE GENOMIC DNA]</scope>
    <source>
        <strain evidence="5 6">DSM 22975</strain>
    </source>
</reference>
<sequence>MSIYTKTGDKGTTSLVGGARVKKTDIRVETYGTVDELNAMLSLASKEVKDDANQSLLEALQYQLFYLGAELATADATATKPNQRVVTAEDITAMEQAIDRCMAALPPVHSFVLPGTSEAGSRLHVARTLARRAERRLVELADTATIRPELLKYLNRLSDCLYALARFEDQLAQTHQIVDTVIQRYLSATTQQQQALPAVTDTQPVTSRPLALDFSLAHRLLQQAIGAANELKVPVVISLADRHGNTILTYRMPDALLVSLELAPKKAYTAVALKAATHELSAAIQPGANLFQLEASTGGKVVTFGGGYPLYRDGYLVGGLGISGGSVEQDMKIAQAAIHGLHLGKEE</sequence>
<dbReference type="PANTHER" id="PTHR12213:SF0">
    <property type="entry name" value="CORRINOID ADENOSYLTRANSFERASE MMAB"/>
    <property type="match status" value="1"/>
</dbReference>
<protein>
    <submittedName>
        <fullName evidence="5">ATP:cob(I)alamin adenosyltransferase</fullName>
    </submittedName>
</protein>
<organism evidence="5 6">
    <name type="scientific">Tolumonas osonensis</name>
    <dbReference type="NCBI Taxonomy" id="675874"/>
    <lineage>
        <taxon>Bacteria</taxon>
        <taxon>Pseudomonadati</taxon>
        <taxon>Pseudomonadota</taxon>
        <taxon>Gammaproteobacteria</taxon>
        <taxon>Aeromonadales</taxon>
        <taxon>Aeromonadaceae</taxon>
        <taxon>Tolumonas</taxon>
    </lineage>
</organism>
<proteinExistence type="predicted"/>
<evidence type="ECO:0000256" key="3">
    <source>
        <dbReference type="ARBA" id="ARBA00022840"/>
    </source>
</evidence>
<dbReference type="Gene3D" id="1.20.1200.10">
    <property type="entry name" value="Cobalamin adenosyltransferase-like"/>
    <property type="match status" value="1"/>
</dbReference>
<evidence type="ECO:0000313" key="6">
    <source>
        <dbReference type="Proteomes" id="UP000585721"/>
    </source>
</evidence>
<evidence type="ECO:0000256" key="2">
    <source>
        <dbReference type="ARBA" id="ARBA00022741"/>
    </source>
</evidence>
<feature type="domain" description="Cobalamin adenosyltransferase-like" evidence="4">
    <location>
        <begin position="3"/>
        <end position="167"/>
    </location>
</feature>
<dbReference type="Pfam" id="PF03928">
    <property type="entry name" value="HbpS-like"/>
    <property type="match status" value="1"/>
</dbReference>
<keyword evidence="3" id="KW-0067">ATP-binding</keyword>
<keyword evidence="6" id="KW-1185">Reference proteome</keyword>
<evidence type="ECO:0000256" key="1">
    <source>
        <dbReference type="ARBA" id="ARBA00022679"/>
    </source>
</evidence>
<dbReference type="Proteomes" id="UP000585721">
    <property type="component" value="Unassembled WGS sequence"/>
</dbReference>
<dbReference type="PANTHER" id="PTHR12213">
    <property type="entry name" value="CORRINOID ADENOSYLTRANSFERASE"/>
    <property type="match status" value="1"/>
</dbReference>
<evidence type="ECO:0000313" key="5">
    <source>
        <dbReference type="EMBL" id="MBB6054640.1"/>
    </source>
</evidence>
<dbReference type="GO" id="GO:0005524">
    <property type="term" value="F:ATP binding"/>
    <property type="evidence" value="ECO:0007669"/>
    <property type="project" value="UniProtKB-KW"/>
</dbReference>